<sequence length="199" mass="22927">LPTSLSTYCNCCFFFILHIFLSMADNNNNNNNNNNDNDNVITTVKSRWSNLHGGMELSTDSWFINEQQKQQQHIQSVRRFLFEKDDSADSNFIRCYYSDTSNYVRCEKQFGCCDTGCCTVGQFEWLSGVYVLIAFVVLIVAVCLVTGIVCYQRSKSKALKEANAYDQYAQSHYTAYPYQYPAFQSDIMRGTNSRFGLMY</sequence>
<evidence type="ECO:0000313" key="2">
    <source>
        <dbReference type="EMBL" id="KRZ67032.1"/>
    </source>
</evidence>
<feature type="non-terminal residue" evidence="2">
    <location>
        <position position="1"/>
    </location>
</feature>
<gene>
    <name evidence="2" type="primary">F59B10.3</name>
    <name evidence="2" type="ORF">T10_3298</name>
</gene>
<evidence type="ECO:0008006" key="4">
    <source>
        <dbReference type="Google" id="ProtNLM"/>
    </source>
</evidence>
<proteinExistence type="predicted"/>
<comment type="caution">
    <text evidence="2">The sequence shown here is derived from an EMBL/GenBank/DDBJ whole genome shotgun (WGS) entry which is preliminary data.</text>
</comment>
<keyword evidence="1" id="KW-0472">Membrane</keyword>
<reference evidence="2 3" key="1">
    <citation type="submission" date="2015-01" db="EMBL/GenBank/DDBJ databases">
        <title>Evolution of Trichinella species and genotypes.</title>
        <authorList>
            <person name="Korhonen P.K."/>
            <person name="Edoardo P."/>
            <person name="Giuseppe L.R."/>
            <person name="Gasser R.B."/>
        </authorList>
    </citation>
    <scope>NUCLEOTIDE SEQUENCE [LARGE SCALE GENOMIC DNA]</scope>
    <source>
        <strain evidence="2">ISS1980</strain>
    </source>
</reference>
<keyword evidence="3" id="KW-1185">Reference proteome</keyword>
<dbReference type="EMBL" id="JYDO01000213">
    <property type="protein sequence ID" value="KRZ67032.1"/>
    <property type="molecule type" value="Genomic_DNA"/>
</dbReference>
<organism evidence="2 3">
    <name type="scientific">Trichinella papuae</name>
    <dbReference type="NCBI Taxonomy" id="268474"/>
    <lineage>
        <taxon>Eukaryota</taxon>
        <taxon>Metazoa</taxon>
        <taxon>Ecdysozoa</taxon>
        <taxon>Nematoda</taxon>
        <taxon>Enoplea</taxon>
        <taxon>Dorylaimia</taxon>
        <taxon>Trichinellida</taxon>
        <taxon>Trichinellidae</taxon>
        <taxon>Trichinella</taxon>
    </lineage>
</organism>
<dbReference type="Proteomes" id="UP000054843">
    <property type="component" value="Unassembled WGS sequence"/>
</dbReference>
<evidence type="ECO:0000313" key="3">
    <source>
        <dbReference type="Proteomes" id="UP000054843"/>
    </source>
</evidence>
<feature type="transmembrane region" description="Helical" evidence="1">
    <location>
        <begin position="7"/>
        <end position="24"/>
    </location>
</feature>
<feature type="transmembrane region" description="Helical" evidence="1">
    <location>
        <begin position="129"/>
        <end position="151"/>
    </location>
</feature>
<protein>
    <recommendedName>
        <fullName evidence="4">CX domain-containing protein</fullName>
    </recommendedName>
</protein>
<evidence type="ECO:0000256" key="1">
    <source>
        <dbReference type="SAM" id="Phobius"/>
    </source>
</evidence>
<keyword evidence="1" id="KW-0812">Transmembrane</keyword>
<keyword evidence="1" id="KW-1133">Transmembrane helix</keyword>
<dbReference type="AlphaFoldDB" id="A0A0V1M5P3"/>
<dbReference type="OrthoDB" id="5919351at2759"/>
<accession>A0A0V1M5P3</accession>
<name>A0A0V1M5P3_9BILA</name>